<keyword evidence="4" id="KW-1185">Reference proteome</keyword>
<dbReference type="Proteomes" id="UP001172728">
    <property type="component" value="Unassembled WGS sequence"/>
</dbReference>
<gene>
    <name evidence="3" type="ORF">QQX09_08770</name>
</gene>
<evidence type="ECO:0000313" key="3">
    <source>
        <dbReference type="EMBL" id="MDN4475945.1"/>
    </source>
</evidence>
<dbReference type="EMBL" id="JAUHPW010000006">
    <property type="protein sequence ID" value="MDN4475945.1"/>
    <property type="molecule type" value="Genomic_DNA"/>
</dbReference>
<dbReference type="Gene3D" id="3.40.1620.10">
    <property type="entry name" value="YefM-like domain"/>
    <property type="match status" value="1"/>
</dbReference>
<evidence type="ECO:0000313" key="4">
    <source>
        <dbReference type="Proteomes" id="UP001172728"/>
    </source>
</evidence>
<name>A0ABT8G9X9_9MICO</name>
<dbReference type="InterPro" id="IPR036165">
    <property type="entry name" value="YefM-like_sf"/>
</dbReference>
<organism evidence="3 4">
    <name type="scientific">Demequina litoralis</name>
    <dbReference type="NCBI Taxonomy" id="3051660"/>
    <lineage>
        <taxon>Bacteria</taxon>
        <taxon>Bacillati</taxon>
        <taxon>Actinomycetota</taxon>
        <taxon>Actinomycetes</taxon>
        <taxon>Micrococcales</taxon>
        <taxon>Demequinaceae</taxon>
        <taxon>Demequina</taxon>
    </lineage>
</organism>
<dbReference type="SUPFAM" id="SSF143120">
    <property type="entry name" value="YefM-like"/>
    <property type="match status" value="1"/>
</dbReference>
<reference evidence="3" key="1">
    <citation type="submission" date="2023-06" db="EMBL/GenBank/DDBJ databases">
        <title>Sysu t00192.</title>
        <authorList>
            <person name="Gao L."/>
            <person name="Fang B.-Z."/>
            <person name="Li W.-J."/>
        </authorList>
    </citation>
    <scope>NUCLEOTIDE SEQUENCE</scope>
    <source>
        <strain evidence="3">SYSU T00192</strain>
    </source>
</reference>
<protein>
    <recommendedName>
        <fullName evidence="2">Antitoxin</fullName>
    </recommendedName>
</protein>
<comment type="caution">
    <text evidence="3">The sequence shown here is derived from an EMBL/GenBank/DDBJ whole genome shotgun (WGS) entry which is preliminary data.</text>
</comment>
<comment type="similarity">
    <text evidence="1 2">Belongs to the phD/YefM antitoxin family.</text>
</comment>
<dbReference type="InterPro" id="IPR006442">
    <property type="entry name" value="Antitoxin_Phd/YefM"/>
</dbReference>
<comment type="function">
    <text evidence="2">Antitoxin component of a type II toxin-antitoxin (TA) system.</text>
</comment>
<accession>A0ABT8G9X9</accession>
<sequence length="83" mass="9103">MGEIVPVSQARAELRSVIERAQEQAIFLERRGAIEAVIVSPHMYERMVEALEDAEDIAAADASLAEGGPNIPWEQVKAELGWS</sequence>
<dbReference type="RefSeq" id="WP_301133568.1">
    <property type="nucleotide sequence ID" value="NZ_JAUHPW010000006.1"/>
</dbReference>
<dbReference type="Pfam" id="PF02604">
    <property type="entry name" value="PhdYeFM_antitox"/>
    <property type="match status" value="1"/>
</dbReference>
<proteinExistence type="inferred from homology"/>
<evidence type="ECO:0000256" key="2">
    <source>
        <dbReference type="RuleBase" id="RU362080"/>
    </source>
</evidence>
<evidence type="ECO:0000256" key="1">
    <source>
        <dbReference type="ARBA" id="ARBA00009981"/>
    </source>
</evidence>